<organism evidence="2 3">
    <name type="scientific">Microbacterium profundi</name>
    <dbReference type="NCBI Taxonomy" id="450380"/>
    <lineage>
        <taxon>Bacteria</taxon>
        <taxon>Bacillati</taxon>
        <taxon>Actinomycetota</taxon>
        <taxon>Actinomycetes</taxon>
        <taxon>Micrococcales</taxon>
        <taxon>Microbacteriaceae</taxon>
        <taxon>Microbacterium</taxon>
    </lineage>
</organism>
<proteinExistence type="predicted"/>
<evidence type="ECO:0000313" key="2">
    <source>
        <dbReference type="EMBL" id="MEW1975753.1"/>
    </source>
</evidence>
<feature type="transmembrane region" description="Helical" evidence="1">
    <location>
        <begin position="51"/>
        <end position="70"/>
    </location>
</feature>
<dbReference type="RefSeq" id="WP_033105598.1">
    <property type="nucleotide sequence ID" value="NZ_JAJVKR010000004.1"/>
</dbReference>
<gene>
    <name evidence="2" type="ORF">AB0301_11870</name>
</gene>
<comment type="caution">
    <text evidence="2">The sequence shown here is derived from an EMBL/GenBank/DDBJ whole genome shotgun (WGS) entry which is preliminary data.</text>
</comment>
<evidence type="ECO:0000313" key="3">
    <source>
        <dbReference type="Proteomes" id="UP001553715"/>
    </source>
</evidence>
<protein>
    <submittedName>
        <fullName evidence="2">Uncharacterized protein</fullName>
    </submittedName>
</protein>
<reference evidence="2 3" key="1">
    <citation type="submission" date="2024-06" db="EMBL/GenBank/DDBJ databases">
        <title>The Natural Products Discovery Center: Release of the First 8490 Sequenced Strains for Exploring Actinobacteria Biosynthetic Diversity.</title>
        <authorList>
            <person name="Kalkreuter E."/>
            <person name="Kautsar S.A."/>
            <person name="Yang D."/>
            <person name="Bader C.D."/>
            <person name="Teijaro C.N."/>
            <person name="Fluegel L."/>
            <person name="Davis C.M."/>
            <person name="Simpson J.R."/>
            <person name="Lauterbach L."/>
            <person name="Steele A.D."/>
            <person name="Gui C."/>
            <person name="Meng S."/>
            <person name="Li G."/>
            <person name="Viehrig K."/>
            <person name="Ye F."/>
            <person name="Su P."/>
            <person name="Kiefer A.F."/>
            <person name="Nichols A."/>
            <person name="Cepeda A.J."/>
            <person name="Yan W."/>
            <person name="Fan B."/>
            <person name="Jiang Y."/>
            <person name="Adhikari A."/>
            <person name="Zheng C.-J."/>
            <person name="Schuster L."/>
            <person name="Cowan T.M."/>
            <person name="Smanski M.J."/>
            <person name="Chevrette M.G."/>
            <person name="De Carvalho L.P.S."/>
            <person name="Shen B."/>
        </authorList>
    </citation>
    <scope>NUCLEOTIDE SEQUENCE [LARGE SCALE GENOMIC DNA]</scope>
    <source>
        <strain evidence="2 3">NPDC077434</strain>
    </source>
</reference>
<dbReference type="Proteomes" id="UP001553715">
    <property type="component" value="Unassembled WGS sequence"/>
</dbReference>
<feature type="transmembrane region" description="Helical" evidence="1">
    <location>
        <begin position="12"/>
        <end position="39"/>
    </location>
</feature>
<feature type="transmembrane region" description="Helical" evidence="1">
    <location>
        <begin position="124"/>
        <end position="151"/>
    </location>
</feature>
<evidence type="ECO:0000256" key="1">
    <source>
        <dbReference type="SAM" id="Phobius"/>
    </source>
</evidence>
<name>A0ABV3LLU9_9MICO</name>
<keyword evidence="3" id="KW-1185">Reference proteome</keyword>
<feature type="transmembrane region" description="Helical" evidence="1">
    <location>
        <begin position="82"/>
        <end position="104"/>
    </location>
</feature>
<keyword evidence="1" id="KW-0472">Membrane</keyword>
<sequence>MSEQGRASSRIDAAIVWTSVGVITSFATLALMLGVAMVSLGASDPDPTEGVYGYGLGAIGLGVWVGLVIASGRMLRKSTSRGLHAILPTLVSAVWCGFAVAALSTALDITNTLFSLVSSWVAPMWMLLVISVTTAGTIPIAFALLITNVVLRVVRARRTAAPRLTLHVGQPDVSRET</sequence>
<dbReference type="EMBL" id="JBFBMH010000017">
    <property type="protein sequence ID" value="MEW1975753.1"/>
    <property type="molecule type" value="Genomic_DNA"/>
</dbReference>
<accession>A0ABV3LLU9</accession>
<keyword evidence="1" id="KW-0812">Transmembrane</keyword>
<keyword evidence="1" id="KW-1133">Transmembrane helix</keyword>